<name>B9TFI3_RICCO</name>
<accession>B9TFI3</accession>
<dbReference type="InterPro" id="IPR042099">
    <property type="entry name" value="ANL_N_sf"/>
</dbReference>
<organism evidence="2 3">
    <name type="scientific">Ricinus communis</name>
    <name type="common">Castor bean</name>
    <dbReference type="NCBI Taxonomy" id="3988"/>
    <lineage>
        <taxon>Eukaryota</taxon>
        <taxon>Viridiplantae</taxon>
        <taxon>Streptophyta</taxon>
        <taxon>Embryophyta</taxon>
        <taxon>Tracheophyta</taxon>
        <taxon>Spermatophyta</taxon>
        <taxon>Magnoliopsida</taxon>
        <taxon>eudicotyledons</taxon>
        <taxon>Gunneridae</taxon>
        <taxon>Pentapetalae</taxon>
        <taxon>rosids</taxon>
        <taxon>fabids</taxon>
        <taxon>Malpighiales</taxon>
        <taxon>Euphorbiaceae</taxon>
        <taxon>Acalyphoideae</taxon>
        <taxon>Acalypheae</taxon>
        <taxon>Ricinus</taxon>
    </lineage>
</organism>
<protein>
    <submittedName>
        <fullName evidence="2">AMP dependent CoA ligase, putative</fullName>
    </submittedName>
</protein>
<sequence length="87" mass="9967">MLENQQLAATYQFGGQDLPTLLAHWAIHRGDKIFLIWEPKAGTVQRWTYAQFWYEVRRVAAGLHGRGIAKGDRVLIHSDNCPEMVFA</sequence>
<dbReference type="GO" id="GO:0016874">
    <property type="term" value="F:ligase activity"/>
    <property type="evidence" value="ECO:0007669"/>
    <property type="project" value="UniProtKB-KW"/>
</dbReference>
<evidence type="ECO:0000313" key="3">
    <source>
        <dbReference type="Proteomes" id="UP000008311"/>
    </source>
</evidence>
<dbReference type="EMBL" id="EQ979820">
    <property type="protein sequence ID" value="EEF25380.1"/>
    <property type="molecule type" value="Genomic_DNA"/>
</dbReference>
<dbReference type="SUPFAM" id="SSF56801">
    <property type="entry name" value="Acetyl-CoA synthetase-like"/>
    <property type="match status" value="1"/>
</dbReference>
<evidence type="ECO:0000259" key="1">
    <source>
        <dbReference type="Pfam" id="PF00501"/>
    </source>
</evidence>
<evidence type="ECO:0000313" key="2">
    <source>
        <dbReference type="EMBL" id="EEF25380.1"/>
    </source>
</evidence>
<gene>
    <name evidence="2" type="ORF">RCOM_1832810</name>
</gene>
<feature type="domain" description="AMP-dependent synthetase/ligase" evidence="1">
    <location>
        <begin position="24"/>
        <end position="87"/>
    </location>
</feature>
<reference evidence="3" key="1">
    <citation type="journal article" date="2010" name="Nat. Biotechnol.">
        <title>Draft genome sequence of the oilseed species Ricinus communis.</title>
        <authorList>
            <person name="Chan A.P."/>
            <person name="Crabtree J."/>
            <person name="Zhao Q."/>
            <person name="Lorenzi H."/>
            <person name="Orvis J."/>
            <person name="Puiu D."/>
            <person name="Melake-Berhan A."/>
            <person name="Jones K.M."/>
            <person name="Redman J."/>
            <person name="Chen G."/>
            <person name="Cahoon E.B."/>
            <person name="Gedil M."/>
            <person name="Stanke M."/>
            <person name="Haas B.J."/>
            <person name="Wortman J.R."/>
            <person name="Fraser-Liggett C.M."/>
            <person name="Ravel J."/>
            <person name="Rabinowicz P.D."/>
        </authorList>
    </citation>
    <scope>NUCLEOTIDE SEQUENCE [LARGE SCALE GENOMIC DNA]</scope>
    <source>
        <strain evidence="3">cv. Hale</strain>
    </source>
</reference>
<dbReference type="Proteomes" id="UP000008311">
    <property type="component" value="Unassembled WGS sequence"/>
</dbReference>
<keyword evidence="3" id="KW-1185">Reference proteome</keyword>
<dbReference type="AlphaFoldDB" id="B9TFI3"/>
<dbReference type="Gene3D" id="3.40.50.12780">
    <property type="entry name" value="N-terminal domain of ligase-like"/>
    <property type="match status" value="1"/>
</dbReference>
<feature type="non-terminal residue" evidence="2">
    <location>
        <position position="87"/>
    </location>
</feature>
<proteinExistence type="predicted"/>
<dbReference type="Pfam" id="PF00501">
    <property type="entry name" value="AMP-binding"/>
    <property type="match status" value="1"/>
</dbReference>
<keyword evidence="2" id="KW-0436">Ligase</keyword>
<dbReference type="InParanoid" id="B9TFI3"/>
<dbReference type="InterPro" id="IPR000873">
    <property type="entry name" value="AMP-dep_synth/lig_dom"/>
</dbReference>